<evidence type="ECO:0000256" key="2">
    <source>
        <dbReference type="ARBA" id="ARBA00022576"/>
    </source>
</evidence>
<dbReference type="GO" id="GO:0032259">
    <property type="term" value="P:methylation"/>
    <property type="evidence" value="ECO:0007669"/>
    <property type="project" value="UniProtKB-KW"/>
</dbReference>
<dbReference type="Proteomes" id="UP000198518">
    <property type="component" value="Unassembled WGS sequence"/>
</dbReference>
<comment type="similarity">
    <text evidence="1 5">Belongs to the GcvT family.</text>
</comment>
<dbReference type="STRING" id="355548.SAMN04487945_2714"/>
<evidence type="ECO:0000256" key="6">
    <source>
        <dbReference type="PIRSR" id="PIRSR006487-1"/>
    </source>
</evidence>
<keyword evidence="3 5" id="KW-0808">Transferase</keyword>
<accession>A0A1I0QLL8</accession>
<comment type="catalytic activity">
    <reaction evidence="4 5">
        <text>N(6)-[(R)-S(8)-aminomethyldihydrolipoyl]-L-lysyl-[protein] + (6S)-5,6,7,8-tetrahydrofolate = N(6)-[(R)-dihydrolipoyl]-L-lysyl-[protein] + (6R)-5,10-methylene-5,6,7,8-tetrahydrofolate + NH4(+)</text>
        <dbReference type="Rhea" id="RHEA:16945"/>
        <dbReference type="Rhea" id="RHEA-COMP:10475"/>
        <dbReference type="Rhea" id="RHEA-COMP:10492"/>
        <dbReference type="ChEBI" id="CHEBI:15636"/>
        <dbReference type="ChEBI" id="CHEBI:28938"/>
        <dbReference type="ChEBI" id="CHEBI:57453"/>
        <dbReference type="ChEBI" id="CHEBI:83100"/>
        <dbReference type="ChEBI" id="CHEBI:83143"/>
        <dbReference type="EC" id="2.1.2.10"/>
    </reaction>
</comment>
<dbReference type="InterPro" id="IPR027266">
    <property type="entry name" value="TrmE/GcvT-like"/>
</dbReference>
<dbReference type="SUPFAM" id="SSF101790">
    <property type="entry name" value="Aminomethyltransferase beta-barrel domain"/>
    <property type="match status" value="1"/>
</dbReference>
<dbReference type="EC" id="2.1.2.10" evidence="5"/>
<dbReference type="InterPro" id="IPR022903">
    <property type="entry name" value="GcvT_bac"/>
</dbReference>
<evidence type="ECO:0000256" key="5">
    <source>
        <dbReference type="HAMAP-Rule" id="MF_00259"/>
    </source>
</evidence>
<dbReference type="GO" id="GO:0004047">
    <property type="term" value="F:aminomethyltransferase activity"/>
    <property type="evidence" value="ECO:0007669"/>
    <property type="project" value="UniProtKB-UniRule"/>
</dbReference>
<feature type="domain" description="GCVT N-terminal" evidence="7">
    <location>
        <begin position="8"/>
        <end position="266"/>
    </location>
</feature>
<evidence type="ECO:0000313" key="9">
    <source>
        <dbReference type="EMBL" id="SEW27997.1"/>
    </source>
</evidence>
<gene>
    <name evidence="5" type="primary">gcvT</name>
    <name evidence="9" type="ORF">SAMN04487945_2714</name>
</gene>
<dbReference type="PANTHER" id="PTHR43757">
    <property type="entry name" value="AMINOMETHYLTRANSFERASE"/>
    <property type="match status" value="1"/>
</dbReference>
<dbReference type="InterPro" id="IPR013977">
    <property type="entry name" value="GcvT_C"/>
</dbReference>
<reference evidence="9 10" key="1">
    <citation type="submission" date="2016-10" db="EMBL/GenBank/DDBJ databases">
        <authorList>
            <person name="de Groot N.N."/>
        </authorList>
    </citation>
    <scope>NUCLEOTIDE SEQUENCE [LARGE SCALE GENOMIC DNA]</scope>
    <source>
        <strain evidence="9 10">CGMCC 1.5337</strain>
    </source>
</reference>
<dbReference type="GO" id="GO:0005960">
    <property type="term" value="C:glycine cleavage complex"/>
    <property type="evidence" value="ECO:0007669"/>
    <property type="project" value="InterPro"/>
</dbReference>
<comment type="function">
    <text evidence="5">The glycine cleavage system catalyzes the degradation of glycine.</text>
</comment>
<evidence type="ECO:0000259" key="8">
    <source>
        <dbReference type="Pfam" id="PF08669"/>
    </source>
</evidence>
<evidence type="ECO:0000256" key="4">
    <source>
        <dbReference type="ARBA" id="ARBA00047665"/>
    </source>
</evidence>
<feature type="binding site" evidence="6">
    <location>
        <position position="202"/>
    </location>
    <ligand>
        <name>substrate</name>
    </ligand>
</feature>
<sequence>MGLRTPPLYGRHEDRGASFTEFGGWNMPVDFAGIQEEHAAVREAAGIFDVSHMGEIEVSGPDAEHLMQRLTTNDVASLDPGDAQYAAITDDNGVMHDDTVVYRLPDGRDAEFLFVPNAGHDEDAYDRWTDYRDDEGLDATVENVTDDYGMVAVQGPDAPALVADRAGEDALDLSMFEATDADVAGVDALVANTGYTGEAGFELVFPADGAGAVWGAFANDCQPCGLGARDTLRMEYGFLLSGQDFHPEDEPRTPLEAGIGFVVDLDTEFVGRDAIAAQEDAGLDQQFVGLTLDERGVPRHGYDITTPDGDDIGVVTSGTMSPTLGEPIGLGYVDTDHAEDGTTVHVQVRGTGKQATITTPPFLDQ</sequence>
<dbReference type="AlphaFoldDB" id="A0A1I0QLL8"/>
<keyword evidence="10" id="KW-1185">Reference proteome</keyword>
<dbReference type="Pfam" id="PF08669">
    <property type="entry name" value="GCV_T_C"/>
    <property type="match status" value="1"/>
</dbReference>
<comment type="subunit">
    <text evidence="5">The glycine cleavage system is composed of four proteins: P, T, L and H.</text>
</comment>
<feature type="domain" description="Aminomethyltransferase C-terminal" evidence="8">
    <location>
        <begin position="286"/>
        <end position="364"/>
    </location>
</feature>
<dbReference type="InterPro" id="IPR006222">
    <property type="entry name" value="GCVT_N"/>
</dbReference>
<protein>
    <recommendedName>
        <fullName evidence="5">Probable aminomethyltransferase</fullName>
        <ecNumber evidence="5">2.1.2.10</ecNumber>
    </recommendedName>
    <alternativeName>
        <fullName evidence="5">Glycine cleavage system T protein</fullName>
    </alternativeName>
</protein>
<dbReference type="InterPro" id="IPR028896">
    <property type="entry name" value="GcvT/YgfZ/DmdA"/>
</dbReference>
<dbReference type="HAMAP" id="MF_00259">
    <property type="entry name" value="GcvT"/>
    <property type="match status" value="1"/>
</dbReference>
<dbReference type="OrthoDB" id="2001at2157"/>
<dbReference type="InterPro" id="IPR029043">
    <property type="entry name" value="GcvT/YgfZ_C"/>
</dbReference>
<keyword evidence="2 5" id="KW-0032">Aminotransferase</keyword>
<evidence type="ECO:0000256" key="1">
    <source>
        <dbReference type="ARBA" id="ARBA00008609"/>
    </source>
</evidence>
<evidence type="ECO:0000256" key="3">
    <source>
        <dbReference type="ARBA" id="ARBA00022679"/>
    </source>
</evidence>
<evidence type="ECO:0000313" key="10">
    <source>
        <dbReference type="Proteomes" id="UP000198518"/>
    </source>
</evidence>
<dbReference type="EMBL" id="FOJA01000001">
    <property type="protein sequence ID" value="SEW27997.1"/>
    <property type="molecule type" value="Genomic_DNA"/>
</dbReference>
<proteinExistence type="inferred from homology"/>
<dbReference type="NCBIfam" id="NF001567">
    <property type="entry name" value="PRK00389.1"/>
    <property type="match status" value="1"/>
</dbReference>
<dbReference type="SUPFAM" id="SSF103025">
    <property type="entry name" value="Folate-binding domain"/>
    <property type="match status" value="1"/>
</dbReference>
<name>A0A1I0QLL8_9EURY</name>
<dbReference type="NCBIfam" id="TIGR00528">
    <property type="entry name" value="gcvT"/>
    <property type="match status" value="1"/>
</dbReference>
<organism evidence="9 10">
    <name type="scientific">Halobacterium jilantaiense</name>
    <dbReference type="NCBI Taxonomy" id="355548"/>
    <lineage>
        <taxon>Archaea</taxon>
        <taxon>Methanobacteriati</taxon>
        <taxon>Methanobacteriota</taxon>
        <taxon>Stenosarchaea group</taxon>
        <taxon>Halobacteria</taxon>
        <taxon>Halobacteriales</taxon>
        <taxon>Halobacteriaceae</taxon>
        <taxon>Halobacterium</taxon>
    </lineage>
</organism>
<evidence type="ECO:0000259" key="7">
    <source>
        <dbReference type="Pfam" id="PF01571"/>
    </source>
</evidence>
<dbReference type="GO" id="GO:0008483">
    <property type="term" value="F:transaminase activity"/>
    <property type="evidence" value="ECO:0007669"/>
    <property type="project" value="UniProtKB-KW"/>
</dbReference>
<dbReference type="PANTHER" id="PTHR43757:SF2">
    <property type="entry name" value="AMINOMETHYLTRANSFERASE, MITOCHONDRIAL"/>
    <property type="match status" value="1"/>
</dbReference>
<dbReference type="GO" id="GO:0019464">
    <property type="term" value="P:glycine decarboxylation via glycine cleavage system"/>
    <property type="evidence" value="ECO:0007669"/>
    <property type="project" value="UniProtKB-UniRule"/>
</dbReference>
<dbReference type="RefSeq" id="WP_089670004.1">
    <property type="nucleotide sequence ID" value="NZ_FOJA01000001.1"/>
</dbReference>
<dbReference type="PIRSF" id="PIRSF006487">
    <property type="entry name" value="GcvT"/>
    <property type="match status" value="1"/>
</dbReference>
<keyword evidence="9" id="KW-0489">Methyltransferase</keyword>
<dbReference type="InterPro" id="IPR006223">
    <property type="entry name" value="GcvT"/>
</dbReference>
<dbReference type="Pfam" id="PF01571">
    <property type="entry name" value="GCV_T"/>
    <property type="match status" value="1"/>
</dbReference>
<dbReference type="Gene3D" id="3.30.1360.120">
    <property type="entry name" value="Probable tRNA modification gtpase trme, domain 1"/>
    <property type="match status" value="1"/>
</dbReference>
<dbReference type="GO" id="GO:0008168">
    <property type="term" value="F:methyltransferase activity"/>
    <property type="evidence" value="ECO:0007669"/>
    <property type="project" value="UniProtKB-KW"/>
</dbReference>